<evidence type="ECO:0000256" key="1">
    <source>
        <dbReference type="ARBA" id="ARBA00005820"/>
    </source>
</evidence>
<feature type="domain" description="OmpR/PhoB-type" evidence="7">
    <location>
        <begin position="1"/>
        <end position="96"/>
    </location>
</feature>
<dbReference type="SUPFAM" id="SSF46894">
    <property type="entry name" value="C-terminal effector domain of the bipartite response regulators"/>
    <property type="match status" value="1"/>
</dbReference>
<gene>
    <name evidence="8" type="ORF">ADK34_41495</name>
</gene>
<dbReference type="SUPFAM" id="SSF48452">
    <property type="entry name" value="TPR-like"/>
    <property type="match status" value="1"/>
</dbReference>
<dbReference type="InterPro" id="IPR016032">
    <property type="entry name" value="Sig_transdc_resp-reg_C-effctor"/>
</dbReference>
<evidence type="ECO:0000256" key="2">
    <source>
        <dbReference type="ARBA" id="ARBA00023012"/>
    </source>
</evidence>
<comment type="caution">
    <text evidence="8">The sequence shown here is derived from an EMBL/GenBank/DDBJ whole genome shotgun (WGS) entry which is preliminary data.</text>
</comment>
<name>A0A0L8IZK0_STRVR</name>
<dbReference type="Pfam" id="PF03704">
    <property type="entry name" value="BTAD"/>
    <property type="match status" value="1"/>
</dbReference>
<dbReference type="SMART" id="SM00862">
    <property type="entry name" value="Trans_reg_C"/>
    <property type="match status" value="1"/>
</dbReference>
<accession>A0A0L8IZK0</accession>
<comment type="similarity">
    <text evidence="1">Belongs to the AfsR/DnrI/RedD regulatory family.</text>
</comment>
<evidence type="ECO:0000256" key="4">
    <source>
        <dbReference type="ARBA" id="ARBA00023125"/>
    </source>
</evidence>
<keyword evidence="2" id="KW-0902">Two-component regulatory system</keyword>
<proteinExistence type="inferred from homology"/>
<evidence type="ECO:0000313" key="8">
    <source>
        <dbReference type="EMBL" id="KOG06830.1"/>
    </source>
</evidence>
<dbReference type="PROSITE" id="PS51755">
    <property type="entry name" value="OMPR_PHOB"/>
    <property type="match status" value="1"/>
</dbReference>
<dbReference type="InterPro" id="IPR005158">
    <property type="entry name" value="BTAD"/>
</dbReference>
<keyword evidence="3" id="KW-0805">Transcription regulation</keyword>
<dbReference type="InterPro" id="IPR011990">
    <property type="entry name" value="TPR-like_helical_dom_sf"/>
</dbReference>
<keyword evidence="5" id="KW-0804">Transcription</keyword>
<dbReference type="Proteomes" id="UP000037023">
    <property type="component" value="Unassembled WGS sequence"/>
</dbReference>
<dbReference type="PANTHER" id="PTHR35807">
    <property type="entry name" value="TRANSCRIPTIONAL REGULATOR REDD-RELATED"/>
    <property type="match status" value="1"/>
</dbReference>
<dbReference type="SMART" id="SM01043">
    <property type="entry name" value="BTAD"/>
    <property type="match status" value="1"/>
</dbReference>
<dbReference type="Pfam" id="PF00486">
    <property type="entry name" value="Trans_reg_C"/>
    <property type="match status" value="1"/>
</dbReference>
<evidence type="ECO:0000256" key="6">
    <source>
        <dbReference type="PROSITE-ProRule" id="PRU01091"/>
    </source>
</evidence>
<dbReference type="AlphaFoldDB" id="A0A0L8IZK0"/>
<evidence type="ECO:0000259" key="7">
    <source>
        <dbReference type="PROSITE" id="PS51755"/>
    </source>
</evidence>
<sequence>MTPFLETVLLGPVRIRAASGDAENALGGAKPRTVLAALLLAEGRVVPDSRLIHALWGERPPARSVAQLHTYASRLRAPLDGAARLERVGRGYRLSAAPGHLTCDHHLFAERAALGGTLLRQGDPRRAAAALRSALDLWQGEALADTTEQLAQEERPWLEEARLTALEDRAEAELATGLPHGLVAELTGLVARYPLRERFRCLLMTAQCRAGQPAAALLQFHSGRELLADRLGVGPGPLLTRAFQQALAGELAA</sequence>
<dbReference type="InterPro" id="IPR001867">
    <property type="entry name" value="OmpR/PhoB-type_DNA-bd"/>
</dbReference>
<keyword evidence="4 6" id="KW-0238">DNA-binding</keyword>
<reference evidence="8 9" key="1">
    <citation type="submission" date="2015-06" db="EMBL/GenBank/DDBJ databases">
        <authorList>
            <person name="Hoefler B.C."/>
            <person name="Straight P.D."/>
        </authorList>
    </citation>
    <scope>NUCLEOTIDE SEQUENCE [LARGE SCALE GENOMIC DNA]</scope>
    <source>
        <strain evidence="8 9">NRRL 3427</strain>
    </source>
</reference>
<evidence type="ECO:0000313" key="9">
    <source>
        <dbReference type="Proteomes" id="UP000037023"/>
    </source>
</evidence>
<organism evidence="8 9">
    <name type="scientific">Streptomyces viridochromogenes</name>
    <dbReference type="NCBI Taxonomy" id="1938"/>
    <lineage>
        <taxon>Bacteria</taxon>
        <taxon>Bacillati</taxon>
        <taxon>Actinomycetota</taxon>
        <taxon>Actinomycetes</taxon>
        <taxon>Kitasatosporales</taxon>
        <taxon>Streptomycetaceae</taxon>
        <taxon>Streptomyces</taxon>
    </lineage>
</organism>
<dbReference type="GO" id="GO:0000160">
    <property type="term" value="P:phosphorelay signal transduction system"/>
    <property type="evidence" value="ECO:0007669"/>
    <property type="project" value="UniProtKB-KW"/>
</dbReference>
<dbReference type="Gene3D" id="1.25.40.10">
    <property type="entry name" value="Tetratricopeptide repeat domain"/>
    <property type="match status" value="1"/>
</dbReference>
<dbReference type="OrthoDB" id="4336084at2"/>
<dbReference type="InterPro" id="IPR036388">
    <property type="entry name" value="WH-like_DNA-bd_sf"/>
</dbReference>
<dbReference type="InterPro" id="IPR051677">
    <property type="entry name" value="AfsR-DnrI-RedD_regulator"/>
</dbReference>
<dbReference type="GO" id="GO:0006355">
    <property type="term" value="P:regulation of DNA-templated transcription"/>
    <property type="evidence" value="ECO:0007669"/>
    <property type="project" value="InterPro"/>
</dbReference>
<dbReference type="PATRIC" id="fig|1938.6.peg.8931"/>
<evidence type="ECO:0000256" key="5">
    <source>
        <dbReference type="ARBA" id="ARBA00023163"/>
    </source>
</evidence>
<evidence type="ECO:0000256" key="3">
    <source>
        <dbReference type="ARBA" id="ARBA00023015"/>
    </source>
</evidence>
<dbReference type="Gene3D" id="1.10.10.10">
    <property type="entry name" value="Winged helix-like DNA-binding domain superfamily/Winged helix DNA-binding domain"/>
    <property type="match status" value="1"/>
</dbReference>
<dbReference type="CDD" id="cd15831">
    <property type="entry name" value="BTAD"/>
    <property type="match status" value="1"/>
</dbReference>
<dbReference type="GO" id="GO:0003677">
    <property type="term" value="F:DNA binding"/>
    <property type="evidence" value="ECO:0007669"/>
    <property type="project" value="UniProtKB-UniRule"/>
</dbReference>
<dbReference type="EMBL" id="LGUP01000423">
    <property type="protein sequence ID" value="KOG06830.1"/>
    <property type="molecule type" value="Genomic_DNA"/>
</dbReference>
<feature type="DNA-binding region" description="OmpR/PhoB-type" evidence="6">
    <location>
        <begin position="1"/>
        <end position="96"/>
    </location>
</feature>
<dbReference type="PANTHER" id="PTHR35807:SF1">
    <property type="entry name" value="TRANSCRIPTIONAL REGULATOR REDD"/>
    <property type="match status" value="1"/>
</dbReference>
<protein>
    <recommendedName>
        <fullName evidence="7">OmpR/PhoB-type domain-containing protein</fullName>
    </recommendedName>
</protein>
<dbReference type="RefSeq" id="WP_106969965.1">
    <property type="nucleotide sequence ID" value="NZ_LGUP01000423.1"/>
</dbReference>